<accession>A0A2R6AJ16</accession>
<evidence type="ECO:0000313" key="6">
    <source>
        <dbReference type="Proteomes" id="UP000240569"/>
    </source>
</evidence>
<sequence length="311" mass="33567">MSSGKSQLFKVASIGNANVDITYKLSRLPEMDEIVLADSYEITTGGSASNYSYAIAKLGAKSHFIGAIGKDLLGEFFLKELKQMGVDVSMVQQVDANTGCVSILIDQTGEKRGVAWRGANLNLKPTEAWLTLKSFDLVHLAGCTPDVSNWVVQNIPVKKSFDPGSSSEKYSEKELLSTVSSCEVSYLSTRQVRLVEQKSGVAIAEFARLKQVVLIEKRGSNGVSVYSPTICFSIAPVKANVVDTTGAGDVFSACFDYIYFTEHDLVKAAKWATVAASLKVTKLGAKAGVPTYHELSEVVANFEQSVMPLPI</sequence>
<name>A0A2R6AJ16_9ARCH</name>
<evidence type="ECO:0000256" key="3">
    <source>
        <dbReference type="ARBA" id="ARBA00022777"/>
    </source>
</evidence>
<gene>
    <name evidence="5" type="ORF">B9Q02_02790</name>
</gene>
<dbReference type="InterPro" id="IPR002173">
    <property type="entry name" value="Carboh/pur_kinase_PfkB_CS"/>
</dbReference>
<dbReference type="InterPro" id="IPR011611">
    <property type="entry name" value="PfkB_dom"/>
</dbReference>
<dbReference type="PRINTS" id="PR00990">
    <property type="entry name" value="RIBOKINASE"/>
</dbReference>
<reference evidence="5 6" key="1">
    <citation type="submission" date="2017-04" db="EMBL/GenBank/DDBJ databases">
        <title>Novel microbial lineages endemic to geothermal iron-oxide mats fill important gaps in the evolutionary history of Archaea.</title>
        <authorList>
            <person name="Jay Z.J."/>
            <person name="Beam J.P."/>
            <person name="Dlakic M."/>
            <person name="Rusch D.B."/>
            <person name="Kozubal M.A."/>
            <person name="Inskeep W.P."/>
        </authorList>
    </citation>
    <scope>NUCLEOTIDE SEQUENCE [LARGE SCALE GENOMIC DNA]</scope>
    <source>
        <strain evidence="5">BE_D</strain>
    </source>
</reference>
<comment type="caution">
    <text evidence="5">The sequence shown here is derived from an EMBL/GenBank/DDBJ whole genome shotgun (WGS) entry which is preliminary data.</text>
</comment>
<dbReference type="GO" id="GO:0016301">
    <property type="term" value="F:kinase activity"/>
    <property type="evidence" value="ECO:0007669"/>
    <property type="project" value="UniProtKB-KW"/>
</dbReference>
<dbReference type="PANTHER" id="PTHR10584">
    <property type="entry name" value="SUGAR KINASE"/>
    <property type="match status" value="1"/>
</dbReference>
<dbReference type="SUPFAM" id="SSF53613">
    <property type="entry name" value="Ribokinase-like"/>
    <property type="match status" value="1"/>
</dbReference>
<dbReference type="InterPro" id="IPR002139">
    <property type="entry name" value="Ribo/fructo_kinase"/>
</dbReference>
<proteinExistence type="inferred from homology"/>
<evidence type="ECO:0000313" key="5">
    <source>
        <dbReference type="EMBL" id="PSN86333.1"/>
    </source>
</evidence>
<dbReference type="Pfam" id="PF00294">
    <property type="entry name" value="PfkB"/>
    <property type="match status" value="1"/>
</dbReference>
<dbReference type="InterPro" id="IPR029056">
    <property type="entry name" value="Ribokinase-like"/>
</dbReference>
<protein>
    <recommendedName>
        <fullName evidence="4">Carbohydrate kinase PfkB domain-containing protein</fullName>
    </recommendedName>
</protein>
<feature type="domain" description="Carbohydrate kinase PfkB" evidence="4">
    <location>
        <begin position="10"/>
        <end position="291"/>
    </location>
</feature>
<organism evidence="5 6">
    <name type="scientific">Candidatus Marsarchaeota G1 archaeon BE_D</name>
    <dbReference type="NCBI Taxonomy" id="1978156"/>
    <lineage>
        <taxon>Archaea</taxon>
        <taxon>Candidatus Marsarchaeota</taxon>
        <taxon>Candidatus Marsarchaeota group 1</taxon>
    </lineage>
</organism>
<evidence type="ECO:0000256" key="2">
    <source>
        <dbReference type="ARBA" id="ARBA00022679"/>
    </source>
</evidence>
<dbReference type="Proteomes" id="UP000240569">
    <property type="component" value="Unassembled WGS sequence"/>
</dbReference>
<evidence type="ECO:0000256" key="1">
    <source>
        <dbReference type="ARBA" id="ARBA00010688"/>
    </source>
</evidence>
<comment type="similarity">
    <text evidence="1">Belongs to the carbohydrate kinase PfkB family.</text>
</comment>
<dbReference type="EMBL" id="NEXD01000008">
    <property type="protein sequence ID" value="PSN86333.1"/>
    <property type="molecule type" value="Genomic_DNA"/>
</dbReference>
<keyword evidence="3" id="KW-0418">Kinase</keyword>
<evidence type="ECO:0000259" key="4">
    <source>
        <dbReference type="Pfam" id="PF00294"/>
    </source>
</evidence>
<dbReference type="Gene3D" id="3.40.1190.20">
    <property type="match status" value="1"/>
</dbReference>
<dbReference type="PROSITE" id="PS00583">
    <property type="entry name" value="PFKB_KINASES_1"/>
    <property type="match status" value="1"/>
</dbReference>
<dbReference type="AlphaFoldDB" id="A0A2R6AJ16"/>
<dbReference type="PANTHER" id="PTHR10584:SF166">
    <property type="entry name" value="RIBOKINASE"/>
    <property type="match status" value="1"/>
</dbReference>
<keyword evidence="2" id="KW-0808">Transferase</keyword>
<dbReference type="GO" id="GO:0006796">
    <property type="term" value="P:phosphate-containing compound metabolic process"/>
    <property type="evidence" value="ECO:0007669"/>
    <property type="project" value="UniProtKB-ARBA"/>
</dbReference>